<reference evidence="7" key="1">
    <citation type="submission" date="2020-10" db="EMBL/GenBank/DDBJ databases">
        <authorList>
            <person name="Kusch S."/>
        </authorList>
    </citation>
    <scope>NUCLEOTIDE SEQUENCE</scope>
    <source>
        <strain evidence="7">SwB9</strain>
    </source>
</reference>
<gene>
    <name evidence="7" type="ORF">SCLTRI_LOCUS1028</name>
</gene>
<dbReference type="SUPFAM" id="SSF57884">
    <property type="entry name" value="Ada DNA repair protein, N-terminal domain (N-Ada 10)"/>
    <property type="match status" value="1"/>
</dbReference>
<dbReference type="SUPFAM" id="SSF46689">
    <property type="entry name" value="Homeodomain-like"/>
    <property type="match status" value="1"/>
</dbReference>
<dbReference type="InterPro" id="IPR009057">
    <property type="entry name" value="Homeodomain-like_sf"/>
</dbReference>
<evidence type="ECO:0000256" key="2">
    <source>
        <dbReference type="ARBA" id="ARBA00022603"/>
    </source>
</evidence>
<dbReference type="GO" id="GO:0008270">
    <property type="term" value="F:zinc ion binding"/>
    <property type="evidence" value="ECO:0007669"/>
    <property type="project" value="InterPro"/>
</dbReference>
<protein>
    <submittedName>
        <fullName evidence="7">45e28ab4-db91-47ab-ad2c-0bbe949dfc39-CDS</fullName>
    </submittedName>
</protein>
<evidence type="ECO:0000259" key="6">
    <source>
        <dbReference type="PROSITE" id="PS01124"/>
    </source>
</evidence>
<dbReference type="Pfam" id="PF02805">
    <property type="entry name" value="Ada_Zn_binding"/>
    <property type="match status" value="1"/>
</dbReference>
<evidence type="ECO:0000256" key="1">
    <source>
        <dbReference type="ARBA" id="ARBA00001947"/>
    </source>
</evidence>
<dbReference type="OrthoDB" id="2447880at2759"/>
<evidence type="ECO:0000256" key="5">
    <source>
        <dbReference type="ARBA" id="ARBA00023163"/>
    </source>
</evidence>
<dbReference type="GO" id="GO:0006281">
    <property type="term" value="P:DNA repair"/>
    <property type="evidence" value="ECO:0007669"/>
    <property type="project" value="InterPro"/>
</dbReference>
<dbReference type="InterPro" id="IPR035451">
    <property type="entry name" value="Ada-like_dom_sf"/>
</dbReference>
<organism evidence="7 8">
    <name type="scientific">Sclerotinia trifoliorum</name>
    <dbReference type="NCBI Taxonomy" id="28548"/>
    <lineage>
        <taxon>Eukaryota</taxon>
        <taxon>Fungi</taxon>
        <taxon>Dikarya</taxon>
        <taxon>Ascomycota</taxon>
        <taxon>Pezizomycotina</taxon>
        <taxon>Leotiomycetes</taxon>
        <taxon>Helotiales</taxon>
        <taxon>Sclerotiniaceae</taxon>
        <taxon>Sclerotinia</taxon>
    </lineage>
</organism>
<accession>A0A8H2ZNS2</accession>
<keyword evidence="5" id="KW-0804">Transcription</keyword>
<evidence type="ECO:0000256" key="4">
    <source>
        <dbReference type="ARBA" id="ARBA00023159"/>
    </source>
</evidence>
<feature type="domain" description="HTH araC/xylS-type" evidence="6">
    <location>
        <begin position="165"/>
        <end position="213"/>
    </location>
</feature>
<dbReference type="PROSITE" id="PS01124">
    <property type="entry name" value="HTH_ARAC_FAMILY_2"/>
    <property type="match status" value="1"/>
</dbReference>
<keyword evidence="4" id="KW-0010">Activator</keyword>
<dbReference type="GO" id="GO:0043565">
    <property type="term" value="F:sequence-specific DNA binding"/>
    <property type="evidence" value="ECO:0007669"/>
    <property type="project" value="InterPro"/>
</dbReference>
<evidence type="ECO:0000313" key="8">
    <source>
        <dbReference type="Proteomes" id="UP000624404"/>
    </source>
</evidence>
<dbReference type="Gene3D" id="1.10.10.60">
    <property type="entry name" value="Homeodomain-like"/>
    <property type="match status" value="1"/>
</dbReference>
<dbReference type="InterPro" id="IPR004026">
    <property type="entry name" value="Ada_DNA_repair_Zn-bd"/>
</dbReference>
<dbReference type="GO" id="GO:0003700">
    <property type="term" value="F:DNA-binding transcription factor activity"/>
    <property type="evidence" value="ECO:0007669"/>
    <property type="project" value="InterPro"/>
</dbReference>
<dbReference type="EMBL" id="CAJHIA010000003">
    <property type="protein sequence ID" value="CAD6441240.1"/>
    <property type="molecule type" value="Genomic_DNA"/>
</dbReference>
<dbReference type="Gene3D" id="3.40.10.10">
    <property type="entry name" value="DNA Methylphosphotriester Repair Domain"/>
    <property type="match status" value="1"/>
</dbReference>
<dbReference type="Pfam" id="PF00165">
    <property type="entry name" value="HTH_AraC"/>
    <property type="match status" value="1"/>
</dbReference>
<keyword evidence="2" id="KW-0489">Methyltransferase</keyword>
<dbReference type="InterPro" id="IPR018060">
    <property type="entry name" value="HTH_AraC"/>
</dbReference>
<evidence type="ECO:0000313" key="7">
    <source>
        <dbReference type="EMBL" id="CAD6441240.1"/>
    </source>
</evidence>
<evidence type="ECO:0000256" key="3">
    <source>
        <dbReference type="ARBA" id="ARBA00023015"/>
    </source>
</evidence>
<keyword evidence="2" id="KW-0808">Transferase</keyword>
<comment type="caution">
    <text evidence="7">The sequence shown here is derived from an EMBL/GenBank/DDBJ whole genome shotgun (WGS) entry which is preliminary data.</text>
</comment>
<dbReference type="AlphaFoldDB" id="A0A8H2ZNS2"/>
<dbReference type="GO" id="GO:0032259">
    <property type="term" value="P:methylation"/>
    <property type="evidence" value="ECO:0007669"/>
    <property type="project" value="UniProtKB-KW"/>
</dbReference>
<keyword evidence="3" id="KW-0805">Transcription regulation</keyword>
<sequence>MLSHLRINDHPAILSLLVYPQPHSNLFKAYLHQNISPLKDLIQMSNKHHFLTSSQRHQALLSRDPLAHSSFIYCVITTKIYCRPTCPSRLARRANIVFHETWKEAEDDGFRACKRCRPDIDKERLRSGGGGGTHSNRVKNSAGHVDKVLEVDDLGETGRGKRIVDRVMKLIENEVENGGEKWTLRKMAKEVGLTESHFCRIFKREAGVTMGEYRKKVVGQQQLEFSPTNNTMSGWNAPPETGTVVHWNSSWDEIGDTHIPDTDSSFLGRGSAIVFDTDVDGMEFLNLECCGD</sequence>
<proteinExistence type="predicted"/>
<dbReference type="Proteomes" id="UP000624404">
    <property type="component" value="Unassembled WGS sequence"/>
</dbReference>
<comment type="cofactor">
    <cofactor evidence="1">
        <name>Zn(2+)</name>
        <dbReference type="ChEBI" id="CHEBI:29105"/>
    </cofactor>
</comment>
<name>A0A8H2ZNS2_9HELO</name>
<dbReference type="GO" id="GO:0008168">
    <property type="term" value="F:methyltransferase activity"/>
    <property type="evidence" value="ECO:0007669"/>
    <property type="project" value="UniProtKB-KW"/>
</dbReference>
<keyword evidence="8" id="KW-1185">Reference proteome</keyword>